<keyword evidence="4" id="KW-1185">Reference proteome</keyword>
<reference evidence="4" key="1">
    <citation type="journal article" date="2019" name="Int. J. Syst. Evol. Microbiol.">
        <title>The Global Catalogue of Microorganisms (GCM) 10K type strain sequencing project: providing services to taxonomists for standard genome sequencing and annotation.</title>
        <authorList>
            <consortium name="The Broad Institute Genomics Platform"/>
            <consortium name="The Broad Institute Genome Sequencing Center for Infectious Disease"/>
            <person name="Wu L."/>
            <person name="Ma J."/>
        </authorList>
    </citation>
    <scope>NUCLEOTIDE SEQUENCE [LARGE SCALE GENOMIC DNA]</scope>
    <source>
        <strain evidence="4">JCM 9373</strain>
    </source>
</reference>
<keyword evidence="2" id="KW-1133">Transmembrane helix</keyword>
<feature type="region of interest" description="Disordered" evidence="1">
    <location>
        <begin position="315"/>
        <end position="354"/>
    </location>
</feature>
<accession>A0ABP6P2W9</accession>
<sequence length="425" mass="44130">MSRRPDLPAGELAARLTAERDADAVRRADELARALADAEHDQARRDLGVRVRLAELDRAEREAQASASAELSRLYRKAVAAGERTRISAGLARSAEARALRLEQTRTLNLRVLIPVLVGFGAWSTTGVQEGAARLMAVDSGAPTWWALWILEPVLLGAVVWVIIARARLASAGGRLAEAAERIAAACLTTSVLLNVVAALPGEGGPTGWEAVGAIVAHIIGPLGAAATAHLIGVVDASISSADPWHERGVRVPTLAEMDLRPPATPALGTASEPAAETAVDSAAESTQDSAPERPTTVWPVLPEGRALLPIVARPAAPESAPRTGTSQDGQGKTRAARRVRPATRPNKGVPLPPVLKAASARTLTDADLAERLAALVVSGELAANASIRQVSAALGIGFERAKRVLSTSSAGAVEIGQERGEVAA</sequence>
<organism evidence="3 4">
    <name type="scientific">Planomonospora alba</name>
    <dbReference type="NCBI Taxonomy" id="161354"/>
    <lineage>
        <taxon>Bacteria</taxon>
        <taxon>Bacillati</taxon>
        <taxon>Actinomycetota</taxon>
        <taxon>Actinomycetes</taxon>
        <taxon>Streptosporangiales</taxon>
        <taxon>Streptosporangiaceae</taxon>
        <taxon>Planomonospora</taxon>
    </lineage>
</organism>
<feature type="region of interest" description="Disordered" evidence="1">
    <location>
        <begin position="256"/>
        <end position="300"/>
    </location>
</feature>
<keyword evidence="2" id="KW-0472">Membrane</keyword>
<feature type="transmembrane region" description="Helical" evidence="2">
    <location>
        <begin position="146"/>
        <end position="165"/>
    </location>
</feature>
<dbReference type="EMBL" id="BAAAUT010000092">
    <property type="protein sequence ID" value="GAA3165605.1"/>
    <property type="molecule type" value="Genomic_DNA"/>
</dbReference>
<dbReference type="Proteomes" id="UP001500320">
    <property type="component" value="Unassembled WGS sequence"/>
</dbReference>
<comment type="caution">
    <text evidence="3">The sequence shown here is derived from an EMBL/GenBank/DDBJ whole genome shotgun (WGS) entry which is preliminary data.</text>
</comment>
<name>A0ABP6P2W9_9ACTN</name>
<evidence type="ECO:0000313" key="3">
    <source>
        <dbReference type="EMBL" id="GAA3165605.1"/>
    </source>
</evidence>
<protein>
    <submittedName>
        <fullName evidence="3">Uncharacterized protein</fullName>
    </submittedName>
</protein>
<proteinExistence type="predicted"/>
<evidence type="ECO:0000313" key="4">
    <source>
        <dbReference type="Proteomes" id="UP001500320"/>
    </source>
</evidence>
<evidence type="ECO:0000256" key="2">
    <source>
        <dbReference type="SAM" id="Phobius"/>
    </source>
</evidence>
<gene>
    <name evidence="3" type="ORF">GCM10010466_65470</name>
</gene>
<keyword evidence="2" id="KW-0812">Transmembrane</keyword>
<evidence type="ECO:0000256" key="1">
    <source>
        <dbReference type="SAM" id="MobiDB-lite"/>
    </source>
</evidence>
<dbReference type="RefSeq" id="WP_344866452.1">
    <property type="nucleotide sequence ID" value="NZ_BAAAUT010000092.1"/>
</dbReference>
<feature type="transmembrane region" description="Helical" evidence="2">
    <location>
        <begin position="108"/>
        <end position="126"/>
    </location>
</feature>